<dbReference type="Proteomes" id="UP001062846">
    <property type="component" value="Chromosome 1"/>
</dbReference>
<dbReference type="EMBL" id="CM046388">
    <property type="protein sequence ID" value="KAI8570564.1"/>
    <property type="molecule type" value="Genomic_DNA"/>
</dbReference>
<reference evidence="1" key="1">
    <citation type="submission" date="2022-02" db="EMBL/GenBank/DDBJ databases">
        <title>Plant Genome Project.</title>
        <authorList>
            <person name="Zhang R.-G."/>
        </authorList>
    </citation>
    <scope>NUCLEOTIDE SEQUENCE</scope>
    <source>
        <strain evidence="1">AT1</strain>
    </source>
</reference>
<comment type="caution">
    <text evidence="1">The sequence shown here is derived from an EMBL/GenBank/DDBJ whole genome shotgun (WGS) entry which is preliminary data.</text>
</comment>
<evidence type="ECO:0000313" key="2">
    <source>
        <dbReference type="Proteomes" id="UP001062846"/>
    </source>
</evidence>
<name>A0ACC0PZW3_RHOML</name>
<protein>
    <submittedName>
        <fullName evidence="1">Uncharacterized protein</fullName>
    </submittedName>
</protein>
<gene>
    <name evidence="1" type="ORF">RHMOL_Rhmol01G0044500</name>
</gene>
<sequence length="698" mass="78522">MESSLLFWVMMMSVLGWRCFGCLEQERHALLTLKANINYPYFDADGELSSWEAESTLSCCEWERVECNNSTGRVTGLSLFGTMTADVEVVDGGPTWLEDEEVGYFNGSLFLPFEELVNLDLSSRGLAGLRNLQVLDLSGNLLNRTIQSLLRLDDFVSLKWLDLSSTQIKSFELVQGLSSLSNLEDLYLGSSCLNDNFLQSIGVLASLKVLALSNGCLRGNLHTQGNFQSPRLLSSQKLTCLSLWVWDRPDLYDMERYKLAAGTRLQKQFKTLEFEQLVDKLMELEYTVRACYHKYLDIEGNTLMWIMAIDGLFLLVFLQIFTNKDDSKAAHLVDSAGGKLSHDSILSDVMLLENQIPFFLFSKIISVQISPDDLYDNSLLSILTTFCHSISPVKLKIDFPLTGVLNHSHLLDLLYHMIVPELADQLTQEAPTTQKSVTESKSSQQADSDNSCQIFNTLWANFSSLKITKKIADNVKRIITRVPALSFLAAKAKESTKPENSQPVQVEKIMIPSASYLSKIAGVEFCPTSGDISTVKFDEKEKKFYLPIITLNVHSEAIIRNLIAYEASTVSDSLVFARYTELLDGIIDTAEDAKLLREKKIIVNKLKSDDAVLQLFDGIGKSVRLTNAPYFDKTIEDVNKFFYNSRRVRIYSGMWKYVFGSWKILTFFAGILLLLLTGLQSFCSVYTCSDMINSAVPN</sequence>
<keyword evidence="2" id="KW-1185">Reference proteome</keyword>
<accession>A0ACC0PZW3</accession>
<proteinExistence type="predicted"/>
<organism evidence="1 2">
    <name type="scientific">Rhododendron molle</name>
    <name type="common">Chinese azalea</name>
    <name type="synonym">Azalea mollis</name>
    <dbReference type="NCBI Taxonomy" id="49168"/>
    <lineage>
        <taxon>Eukaryota</taxon>
        <taxon>Viridiplantae</taxon>
        <taxon>Streptophyta</taxon>
        <taxon>Embryophyta</taxon>
        <taxon>Tracheophyta</taxon>
        <taxon>Spermatophyta</taxon>
        <taxon>Magnoliopsida</taxon>
        <taxon>eudicotyledons</taxon>
        <taxon>Gunneridae</taxon>
        <taxon>Pentapetalae</taxon>
        <taxon>asterids</taxon>
        <taxon>Ericales</taxon>
        <taxon>Ericaceae</taxon>
        <taxon>Ericoideae</taxon>
        <taxon>Rhodoreae</taxon>
        <taxon>Rhododendron</taxon>
    </lineage>
</organism>
<evidence type="ECO:0000313" key="1">
    <source>
        <dbReference type="EMBL" id="KAI8570564.1"/>
    </source>
</evidence>